<gene>
    <name evidence="13" type="ORF">AT03_10560</name>
</gene>
<dbReference type="SUPFAM" id="SSF56935">
    <property type="entry name" value="Porins"/>
    <property type="match status" value="1"/>
</dbReference>
<keyword evidence="5 11" id="KW-0812">Transmembrane</keyword>
<dbReference type="HOGENOM" id="CLU_058202_0_0_6"/>
<dbReference type="RefSeq" id="WP_025801263.1">
    <property type="nucleotide sequence ID" value="NZ_CP009706.1"/>
</dbReference>
<evidence type="ECO:0000256" key="9">
    <source>
        <dbReference type="ARBA" id="ARBA00023136"/>
    </source>
</evidence>
<reference evidence="13 14" key="1">
    <citation type="journal article" date="2014" name="Gut Pathog.">
        <title>Gene clusters of Hafnia alvei strain FB1 important in survival and pathogenesis: a draft genome perspective.</title>
        <authorList>
            <person name="Tan J.Y."/>
            <person name="Yin W.F."/>
            <person name="Chan K.G."/>
        </authorList>
    </citation>
    <scope>NUCLEOTIDE SEQUENCE [LARGE SCALE GENOMIC DNA]</scope>
    <source>
        <strain evidence="13 14">FB1</strain>
    </source>
</reference>
<sequence length="382" mass="42325">MKRKVLAVVIPTLMALAGTAHAAEIYNKDGNKLDLHFKVDGLHYISDNDNADGDHSYVRGGFSGETQITDMLTGYGMWEYQANLNHTEGEDNRNFSRFGFAGLKFGDYGSLDYGRNSGIIYDIMAWTDMQPEFDGSTVGADNFMFQRAGGVLTYHNRDFFGLVDGLNFGIQYQGKNDDPTENKDGRDVLSQNGDGYGLSLSYDLGYGFSLGGAYFQSDRTNDQNSGGKGGRYNDIMGNGDKAEAYTVGVKYENSGYYAAANYTQSYNAIRFGNSNDHNEAYGYANKAQGVEMYTGYTFDFGLQPFVGWNYVEGKDLGSNGASRDYGDQKLVNFIDIGATYFFNKNMSTYVDYKINMIDDNDFTRSAGIDTDDTVALGIVYQF</sequence>
<proteinExistence type="inferred from homology"/>
<comment type="subcellular location">
    <subcellularLocation>
        <location evidence="1 11">Cell outer membrane</location>
        <topology evidence="1 11">Multi-pass membrane protein</topology>
    </subcellularLocation>
</comment>
<dbReference type="InterPro" id="IPR023614">
    <property type="entry name" value="Porin_dom_sf"/>
</dbReference>
<evidence type="ECO:0000256" key="6">
    <source>
        <dbReference type="ARBA" id="ARBA00022729"/>
    </source>
</evidence>
<keyword evidence="14" id="KW-1185">Reference proteome</keyword>
<dbReference type="GO" id="GO:0046930">
    <property type="term" value="C:pore complex"/>
    <property type="evidence" value="ECO:0007669"/>
    <property type="project" value="UniProtKB-KW"/>
</dbReference>
<dbReference type="PATRIC" id="fig|1453496.5.peg.2121"/>
<dbReference type="eggNOG" id="COG3203">
    <property type="taxonomic scope" value="Bacteria"/>
</dbReference>
<evidence type="ECO:0000256" key="10">
    <source>
        <dbReference type="ARBA" id="ARBA00023237"/>
    </source>
</evidence>
<evidence type="ECO:0000256" key="7">
    <source>
        <dbReference type="ARBA" id="ARBA00023065"/>
    </source>
</evidence>
<feature type="chain" id="PRO_5001932023" evidence="12">
    <location>
        <begin position="23"/>
        <end position="382"/>
    </location>
</feature>
<dbReference type="Pfam" id="PF00267">
    <property type="entry name" value="Porin_1"/>
    <property type="match status" value="1"/>
</dbReference>
<evidence type="ECO:0000313" key="13">
    <source>
        <dbReference type="EMBL" id="AIU72776.1"/>
    </source>
</evidence>
<dbReference type="AlphaFoldDB" id="A0A097R231"/>
<dbReference type="Gene3D" id="2.40.160.10">
    <property type="entry name" value="Porin"/>
    <property type="match status" value="1"/>
</dbReference>
<feature type="signal peptide" evidence="12">
    <location>
        <begin position="1"/>
        <end position="22"/>
    </location>
</feature>
<dbReference type="PROSITE" id="PS00576">
    <property type="entry name" value="GRAM_NEG_PORIN"/>
    <property type="match status" value="1"/>
</dbReference>
<dbReference type="PRINTS" id="PR00182">
    <property type="entry name" value="ECOLNEIPORIN"/>
</dbReference>
<keyword evidence="7 11" id="KW-0406">Ion transport</keyword>
<dbReference type="PANTHER" id="PTHR34501:SF1">
    <property type="entry name" value="OUTER MEMBRANE PORIN C"/>
    <property type="match status" value="1"/>
</dbReference>
<dbReference type="OrthoDB" id="5582772at2"/>
<dbReference type="InterPro" id="IPR050298">
    <property type="entry name" value="Gram-neg_bact_OMP"/>
</dbReference>
<dbReference type="EMBL" id="CP009706">
    <property type="protein sequence ID" value="AIU72776.1"/>
    <property type="molecule type" value="Genomic_DNA"/>
</dbReference>
<evidence type="ECO:0000313" key="14">
    <source>
        <dbReference type="Proteomes" id="UP000029986"/>
    </source>
</evidence>
<dbReference type="GO" id="GO:0015288">
    <property type="term" value="F:porin activity"/>
    <property type="evidence" value="ECO:0007669"/>
    <property type="project" value="UniProtKB-KW"/>
</dbReference>
<dbReference type="InterPro" id="IPR013793">
    <property type="entry name" value="Porin_Gram-ve_CS"/>
</dbReference>
<dbReference type="KEGG" id="hav:AT03_10560"/>
<keyword evidence="6 12" id="KW-0732">Signal</keyword>
<protein>
    <submittedName>
        <fullName evidence="13">Membrane protein</fullName>
    </submittedName>
</protein>
<name>A0A097R231_HAFAL</name>
<keyword evidence="10 11" id="KW-0998">Cell outer membrane</keyword>
<dbReference type="Proteomes" id="UP000029986">
    <property type="component" value="Chromosome"/>
</dbReference>
<organism evidence="13 14">
    <name type="scientific">Hafnia alvei FB1</name>
    <dbReference type="NCBI Taxonomy" id="1453496"/>
    <lineage>
        <taxon>Bacteria</taxon>
        <taxon>Pseudomonadati</taxon>
        <taxon>Pseudomonadota</taxon>
        <taxon>Gammaproteobacteria</taxon>
        <taxon>Enterobacterales</taxon>
        <taxon>Hafniaceae</taxon>
        <taxon>Hafnia</taxon>
    </lineage>
</organism>
<dbReference type="GeneID" id="56891794"/>
<keyword evidence="4" id="KW-1134">Transmembrane beta strand</keyword>
<dbReference type="InterPro" id="IPR033900">
    <property type="entry name" value="Gram_neg_porin_domain"/>
</dbReference>
<dbReference type="InterPro" id="IPR001702">
    <property type="entry name" value="Porin_Gram-ve"/>
</dbReference>
<evidence type="ECO:0000256" key="11">
    <source>
        <dbReference type="RuleBase" id="RU000469"/>
    </source>
</evidence>
<keyword evidence="8 11" id="KW-0626">Porin</keyword>
<evidence type="ECO:0000256" key="8">
    <source>
        <dbReference type="ARBA" id="ARBA00023114"/>
    </source>
</evidence>
<dbReference type="GO" id="GO:0009279">
    <property type="term" value="C:cell outer membrane"/>
    <property type="evidence" value="ECO:0007669"/>
    <property type="project" value="UniProtKB-SubCell"/>
</dbReference>
<evidence type="ECO:0000256" key="3">
    <source>
        <dbReference type="ARBA" id="ARBA00022448"/>
    </source>
</evidence>
<dbReference type="PRINTS" id="PR00183">
    <property type="entry name" value="ECOLIPORIN"/>
</dbReference>
<evidence type="ECO:0000256" key="1">
    <source>
        <dbReference type="ARBA" id="ARBA00004571"/>
    </source>
</evidence>
<dbReference type="PANTHER" id="PTHR34501">
    <property type="entry name" value="PROTEIN YDDL-RELATED"/>
    <property type="match status" value="1"/>
</dbReference>
<dbReference type="GO" id="GO:0034220">
    <property type="term" value="P:monoatomic ion transmembrane transport"/>
    <property type="evidence" value="ECO:0007669"/>
    <property type="project" value="InterPro"/>
</dbReference>
<evidence type="ECO:0000256" key="12">
    <source>
        <dbReference type="SAM" id="SignalP"/>
    </source>
</evidence>
<dbReference type="NCBIfam" id="NF007841">
    <property type="entry name" value="PRK10554.1"/>
    <property type="match status" value="1"/>
</dbReference>
<comment type="similarity">
    <text evidence="2 11">Belongs to the Gram-negative porin family.</text>
</comment>
<evidence type="ECO:0000256" key="2">
    <source>
        <dbReference type="ARBA" id="ARBA00007539"/>
    </source>
</evidence>
<comment type="subunit">
    <text evidence="11">Homotrimer.</text>
</comment>
<evidence type="ECO:0000256" key="4">
    <source>
        <dbReference type="ARBA" id="ARBA00022452"/>
    </source>
</evidence>
<dbReference type="CDD" id="cd00342">
    <property type="entry name" value="gram_neg_porins"/>
    <property type="match status" value="1"/>
</dbReference>
<keyword evidence="9 11" id="KW-0472">Membrane</keyword>
<dbReference type="InterPro" id="IPR001897">
    <property type="entry name" value="Porin_gammaproteobac"/>
</dbReference>
<evidence type="ECO:0000256" key="5">
    <source>
        <dbReference type="ARBA" id="ARBA00022692"/>
    </source>
</evidence>
<accession>A0A097R231</accession>
<keyword evidence="3 11" id="KW-0813">Transport</keyword>